<dbReference type="InterPro" id="IPR036097">
    <property type="entry name" value="HisK_dim/P_sf"/>
</dbReference>
<dbReference type="GO" id="GO:0000155">
    <property type="term" value="F:phosphorelay sensor kinase activity"/>
    <property type="evidence" value="ECO:0007669"/>
    <property type="project" value="InterPro"/>
</dbReference>
<dbReference type="PROSITE" id="PS50112">
    <property type="entry name" value="PAS"/>
    <property type="match status" value="2"/>
</dbReference>
<dbReference type="Proteomes" id="UP000556026">
    <property type="component" value="Unassembled WGS sequence"/>
</dbReference>
<dbReference type="SMART" id="SM00388">
    <property type="entry name" value="HisKA"/>
    <property type="match status" value="1"/>
</dbReference>
<dbReference type="PROSITE" id="PS50113">
    <property type="entry name" value="PAC"/>
    <property type="match status" value="2"/>
</dbReference>
<dbReference type="Gene3D" id="3.40.50.2300">
    <property type="match status" value="2"/>
</dbReference>
<gene>
    <name evidence="9" type="ORF">GMST_15350</name>
</gene>
<feature type="domain" description="Response regulatory" evidence="6">
    <location>
        <begin position="2"/>
        <end position="119"/>
    </location>
</feature>
<dbReference type="PRINTS" id="PR00344">
    <property type="entry name" value="BCTRLSENSOR"/>
</dbReference>
<protein>
    <recommendedName>
        <fullName evidence="2">histidine kinase</fullName>
        <ecNumber evidence="2">2.7.13.3</ecNumber>
    </recommendedName>
</protein>
<dbReference type="InterPro" id="IPR036890">
    <property type="entry name" value="HATPase_C_sf"/>
</dbReference>
<dbReference type="AlphaFoldDB" id="A0A6V8MGV0"/>
<dbReference type="EC" id="2.7.13.3" evidence="2"/>
<keyword evidence="3 4" id="KW-0597">Phosphoprotein</keyword>
<dbReference type="Gene3D" id="3.30.565.10">
    <property type="entry name" value="Histidine kinase-like ATPase, C-terminal domain"/>
    <property type="match status" value="1"/>
</dbReference>
<comment type="caution">
    <text evidence="9">The sequence shown here is derived from an EMBL/GenBank/DDBJ whole genome shotgun (WGS) entry which is preliminary data.</text>
</comment>
<feature type="domain" description="PAC" evidence="8">
    <location>
        <begin position="244"/>
        <end position="296"/>
    </location>
</feature>
<feature type="domain" description="Response regulatory" evidence="6">
    <location>
        <begin position="681"/>
        <end position="797"/>
    </location>
</feature>
<evidence type="ECO:0000259" key="7">
    <source>
        <dbReference type="PROSITE" id="PS50112"/>
    </source>
</evidence>
<dbReference type="PANTHER" id="PTHR43065">
    <property type="entry name" value="SENSOR HISTIDINE KINASE"/>
    <property type="match status" value="1"/>
</dbReference>
<dbReference type="Pfam" id="PF02518">
    <property type="entry name" value="HATPase_c"/>
    <property type="match status" value="1"/>
</dbReference>
<dbReference type="Gene3D" id="1.10.287.130">
    <property type="match status" value="1"/>
</dbReference>
<dbReference type="SMART" id="SM00086">
    <property type="entry name" value="PAC"/>
    <property type="match status" value="1"/>
</dbReference>
<dbReference type="SUPFAM" id="SSF55785">
    <property type="entry name" value="PYP-like sensor domain (PAS domain)"/>
    <property type="match status" value="2"/>
</dbReference>
<evidence type="ECO:0000259" key="6">
    <source>
        <dbReference type="PROSITE" id="PS50110"/>
    </source>
</evidence>
<feature type="modified residue" description="4-aspartylphosphate" evidence="4">
    <location>
        <position position="732"/>
    </location>
</feature>
<feature type="domain" description="PAS" evidence="7">
    <location>
        <begin position="304"/>
        <end position="349"/>
    </location>
</feature>
<keyword evidence="10" id="KW-1185">Reference proteome</keyword>
<feature type="domain" description="Histidine kinase" evidence="5">
    <location>
        <begin position="438"/>
        <end position="661"/>
    </location>
</feature>
<sequence>MKALIVDDREEDRRLLRYNLEWHGYQVLEAANGEVALELARRDKPDLVIADALMPVMDGFQLLREIKKDVSLEAVPFIFYSSVYTSEREEELALSLGALAYITKPKDADQIWEEIARLTAGGLPAPAPSAPQAASPDDETFLTQYSRIVATKLEEKVRELEEANSGLSHSERRYRNLFASLRDAVVISDLSRQVIDVNQPACRDLFGYQTEELLGQSTALFYADPRDFERVGQEVFSHPGQEDRLLELKLRRKSGELFDAEVYALKMLDDDGKVAGTIGVVRDITERKQSAEKLAQREAEFRRISREFHALLDAIPDSLLLIDREFRVIWANEAAARSVGTTPEQLSGRFCYTLGSERSTPYEDCPALKTFDTGKPVSESVTGKDGRTWEIQTAPLLDEAGGVISVIEVKRDVTEHKRLEAQYLQAQKMESIGTLAGGVAHDFNNILTAIIGYGQLARMKMAPGDPLRHNIDGILEAADRAAHLTKDLLLFSRKQENERKVVDLNEVVAKSGTFLRRVISDDVVLKCVHIGGALPVLADRHQLGQVLMNLAVNACDAMPQGGELVLQTERVVLSDDFVQARGLGRPGSYALLTASDTGEGFDESLGQHIFEPFFTTKEVGKGTGLGLAVVYGIVKLHEGFITAYSEPGRGTTFSIYLPLLSEASQEDAVLREAPPARGSETILLAEDDLLVRNLVASVLQEAGYVVIEAVDGSDAVQKFREAPDAIDLLLFDLVMPRMSGKEAYDQIAKDRPGTKVIFASGYAPDIARQKASFGEGMHLVRKPVAPNELLRAVRKVLDEA</sequence>
<evidence type="ECO:0000256" key="3">
    <source>
        <dbReference type="ARBA" id="ARBA00022553"/>
    </source>
</evidence>
<organism evidence="9 10">
    <name type="scientific">Geomonas silvestris</name>
    <dbReference type="NCBI Taxonomy" id="2740184"/>
    <lineage>
        <taxon>Bacteria</taxon>
        <taxon>Pseudomonadati</taxon>
        <taxon>Thermodesulfobacteriota</taxon>
        <taxon>Desulfuromonadia</taxon>
        <taxon>Geobacterales</taxon>
        <taxon>Geobacteraceae</taxon>
        <taxon>Geomonas</taxon>
    </lineage>
</organism>
<dbReference type="EMBL" id="BLXX01000003">
    <property type="protein sequence ID" value="GFO59210.1"/>
    <property type="molecule type" value="Genomic_DNA"/>
</dbReference>
<dbReference type="SMART" id="SM00448">
    <property type="entry name" value="REC"/>
    <property type="match status" value="2"/>
</dbReference>
<accession>A0A6V8MGV0</accession>
<dbReference type="PROSITE" id="PS50110">
    <property type="entry name" value="RESPONSE_REGULATORY"/>
    <property type="match status" value="2"/>
</dbReference>
<evidence type="ECO:0000313" key="9">
    <source>
        <dbReference type="EMBL" id="GFO59210.1"/>
    </source>
</evidence>
<dbReference type="InterPro" id="IPR005467">
    <property type="entry name" value="His_kinase_dom"/>
</dbReference>
<evidence type="ECO:0000259" key="5">
    <source>
        <dbReference type="PROSITE" id="PS50109"/>
    </source>
</evidence>
<dbReference type="Gene3D" id="3.30.450.20">
    <property type="entry name" value="PAS domain"/>
    <property type="match status" value="2"/>
</dbReference>
<name>A0A6V8MGV0_9BACT</name>
<dbReference type="PANTHER" id="PTHR43065:SF42">
    <property type="entry name" value="TWO-COMPONENT SENSOR PPRA"/>
    <property type="match status" value="1"/>
</dbReference>
<dbReference type="Pfam" id="PF00072">
    <property type="entry name" value="Response_reg"/>
    <property type="match status" value="2"/>
</dbReference>
<feature type="domain" description="PAC" evidence="8">
    <location>
        <begin position="375"/>
        <end position="425"/>
    </location>
</feature>
<evidence type="ECO:0000256" key="2">
    <source>
        <dbReference type="ARBA" id="ARBA00012438"/>
    </source>
</evidence>
<dbReference type="Pfam" id="PF08448">
    <property type="entry name" value="PAS_4"/>
    <property type="match status" value="1"/>
</dbReference>
<dbReference type="CDD" id="cd00082">
    <property type="entry name" value="HisKA"/>
    <property type="match status" value="1"/>
</dbReference>
<evidence type="ECO:0000256" key="4">
    <source>
        <dbReference type="PROSITE-ProRule" id="PRU00169"/>
    </source>
</evidence>
<dbReference type="SUPFAM" id="SSF52172">
    <property type="entry name" value="CheY-like"/>
    <property type="match status" value="2"/>
</dbReference>
<dbReference type="RefSeq" id="WP_183354042.1">
    <property type="nucleotide sequence ID" value="NZ_BLXX01000003.1"/>
</dbReference>
<evidence type="ECO:0000256" key="1">
    <source>
        <dbReference type="ARBA" id="ARBA00000085"/>
    </source>
</evidence>
<dbReference type="SUPFAM" id="SSF55874">
    <property type="entry name" value="ATPase domain of HSP90 chaperone/DNA topoisomerase II/histidine kinase"/>
    <property type="match status" value="1"/>
</dbReference>
<feature type="modified residue" description="4-aspartylphosphate" evidence="4">
    <location>
        <position position="51"/>
    </location>
</feature>
<dbReference type="SMART" id="SM00387">
    <property type="entry name" value="HATPase_c"/>
    <property type="match status" value="1"/>
</dbReference>
<dbReference type="Pfam" id="PF00512">
    <property type="entry name" value="HisKA"/>
    <property type="match status" value="1"/>
</dbReference>
<dbReference type="InterPro" id="IPR004358">
    <property type="entry name" value="Sig_transdc_His_kin-like_C"/>
</dbReference>
<dbReference type="NCBIfam" id="TIGR00229">
    <property type="entry name" value="sensory_box"/>
    <property type="match status" value="2"/>
</dbReference>
<dbReference type="Pfam" id="PF13426">
    <property type="entry name" value="PAS_9"/>
    <property type="match status" value="1"/>
</dbReference>
<dbReference type="InterPro" id="IPR003594">
    <property type="entry name" value="HATPase_dom"/>
</dbReference>
<dbReference type="InterPro" id="IPR035965">
    <property type="entry name" value="PAS-like_dom_sf"/>
</dbReference>
<evidence type="ECO:0000313" key="10">
    <source>
        <dbReference type="Proteomes" id="UP000556026"/>
    </source>
</evidence>
<comment type="catalytic activity">
    <reaction evidence="1">
        <text>ATP + protein L-histidine = ADP + protein N-phospho-L-histidine.</text>
        <dbReference type="EC" id="2.7.13.3"/>
    </reaction>
</comment>
<dbReference type="InterPro" id="IPR003661">
    <property type="entry name" value="HisK_dim/P_dom"/>
</dbReference>
<dbReference type="InterPro" id="IPR011006">
    <property type="entry name" value="CheY-like_superfamily"/>
</dbReference>
<reference evidence="10" key="1">
    <citation type="submission" date="2020-06" db="EMBL/GenBank/DDBJ databases">
        <title>Draft genomic sequence of Geomonas sp. Red330.</title>
        <authorList>
            <person name="Itoh H."/>
            <person name="Zhenxing X."/>
            <person name="Ushijima N."/>
            <person name="Masuda Y."/>
            <person name="Shiratori Y."/>
            <person name="Senoo K."/>
        </authorList>
    </citation>
    <scope>NUCLEOTIDE SEQUENCE [LARGE SCALE GENOMIC DNA]</scope>
    <source>
        <strain evidence="10">Red330</strain>
    </source>
</reference>
<proteinExistence type="predicted"/>
<dbReference type="InterPro" id="IPR000014">
    <property type="entry name" value="PAS"/>
</dbReference>
<dbReference type="InterPro" id="IPR000700">
    <property type="entry name" value="PAS-assoc_C"/>
</dbReference>
<dbReference type="InterPro" id="IPR001610">
    <property type="entry name" value="PAC"/>
</dbReference>
<dbReference type="SUPFAM" id="SSF47384">
    <property type="entry name" value="Homodimeric domain of signal transducing histidine kinase"/>
    <property type="match status" value="1"/>
</dbReference>
<feature type="domain" description="PAS" evidence="7">
    <location>
        <begin position="170"/>
        <end position="231"/>
    </location>
</feature>
<evidence type="ECO:0000259" key="8">
    <source>
        <dbReference type="PROSITE" id="PS50113"/>
    </source>
</evidence>
<dbReference type="CDD" id="cd00130">
    <property type="entry name" value="PAS"/>
    <property type="match status" value="2"/>
</dbReference>
<dbReference type="CDD" id="cd17574">
    <property type="entry name" value="REC_OmpR"/>
    <property type="match status" value="1"/>
</dbReference>
<dbReference type="InterPro" id="IPR013656">
    <property type="entry name" value="PAS_4"/>
</dbReference>
<dbReference type="SMART" id="SM00091">
    <property type="entry name" value="PAS"/>
    <property type="match status" value="2"/>
</dbReference>
<dbReference type="PROSITE" id="PS50109">
    <property type="entry name" value="HIS_KIN"/>
    <property type="match status" value="1"/>
</dbReference>
<dbReference type="InterPro" id="IPR001789">
    <property type="entry name" value="Sig_transdc_resp-reg_receiver"/>
</dbReference>